<dbReference type="Proteomes" id="UP000305202">
    <property type="component" value="Unassembled WGS sequence"/>
</dbReference>
<dbReference type="SUPFAM" id="SSF46785">
    <property type="entry name" value="Winged helix' DNA-binding domain"/>
    <property type="match status" value="1"/>
</dbReference>
<organism evidence="6 7">
    <name type="scientific">Martelella alba</name>
    <dbReference type="NCBI Taxonomy" id="2590451"/>
    <lineage>
        <taxon>Bacteria</taxon>
        <taxon>Pseudomonadati</taxon>
        <taxon>Pseudomonadota</taxon>
        <taxon>Alphaproteobacteria</taxon>
        <taxon>Hyphomicrobiales</taxon>
        <taxon>Aurantimonadaceae</taxon>
        <taxon>Martelella</taxon>
    </lineage>
</organism>
<dbReference type="PROSITE" id="PS50931">
    <property type="entry name" value="HTH_LYSR"/>
    <property type="match status" value="1"/>
</dbReference>
<dbReference type="EMBL" id="SZPQ01000028">
    <property type="protein sequence ID" value="TKI04507.1"/>
    <property type="molecule type" value="Genomic_DNA"/>
</dbReference>
<dbReference type="Gene3D" id="1.10.10.10">
    <property type="entry name" value="Winged helix-like DNA-binding domain superfamily/Winged helix DNA-binding domain"/>
    <property type="match status" value="1"/>
</dbReference>
<evidence type="ECO:0000256" key="2">
    <source>
        <dbReference type="ARBA" id="ARBA00023015"/>
    </source>
</evidence>
<evidence type="ECO:0000256" key="4">
    <source>
        <dbReference type="ARBA" id="ARBA00023163"/>
    </source>
</evidence>
<comment type="similarity">
    <text evidence="1">Belongs to the LysR transcriptional regulatory family.</text>
</comment>
<protein>
    <submittedName>
        <fullName evidence="6">LysR family transcriptional regulator</fullName>
    </submittedName>
</protein>
<sequence length="298" mass="33117">MNWDNARYVLAVARTGSLRAAATSLGVDQATVARRLRALERELRTALFRRSPEGYHLTDSGRRLLPDMEQMEAMAASIERKSVGMDGTLTGKVRIASTDALARYFLLAALEELQRTAPHIGVTLSTAPAVVDIRRGEADIAIRSARPTDDNVIIRRLATFRLGLYAAENYVRRRGRPKPGTAFQGHDLVMFPEEAVPQYWQALCEEPLTNGRIALETTSQWVYFEALRQGLGIGMMAREIVQKYCPELINIMPDRSGSADIWLVINPDVWSAGRVQAVIAAMTKTFSDAVNQDRLTGK</sequence>
<dbReference type="InterPro" id="IPR000847">
    <property type="entry name" value="LysR_HTH_N"/>
</dbReference>
<proteinExistence type="inferred from homology"/>
<dbReference type="InterPro" id="IPR036390">
    <property type="entry name" value="WH_DNA-bd_sf"/>
</dbReference>
<keyword evidence="4" id="KW-0804">Transcription</keyword>
<dbReference type="SUPFAM" id="SSF53850">
    <property type="entry name" value="Periplasmic binding protein-like II"/>
    <property type="match status" value="1"/>
</dbReference>
<dbReference type="Pfam" id="PF00126">
    <property type="entry name" value="HTH_1"/>
    <property type="match status" value="1"/>
</dbReference>
<comment type="caution">
    <text evidence="6">The sequence shown here is derived from an EMBL/GenBank/DDBJ whole genome shotgun (WGS) entry which is preliminary data.</text>
</comment>
<dbReference type="InterPro" id="IPR058163">
    <property type="entry name" value="LysR-type_TF_proteobact-type"/>
</dbReference>
<evidence type="ECO:0000313" key="6">
    <source>
        <dbReference type="EMBL" id="TKI04507.1"/>
    </source>
</evidence>
<evidence type="ECO:0000256" key="1">
    <source>
        <dbReference type="ARBA" id="ARBA00009437"/>
    </source>
</evidence>
<accession>A0ABY2SH23</accession>
<gene>
    <name evidence="6" type="ORF">FCN80_17885</name>
</gene>
<feature type="domain" description="HTH lysR-type" evidence="5">
    <location>
        <begin position="1"/>
        <end position="58"/>
    </location>
</feature>
<keyword evidence="7" id="KW-1185">Reference proteome</keyword>
<dbReference type="Pfam" id="PF03466">
    <property type="entry name" value="LysR_substrate"/>
    <property type="match status" value="1"/>
</dbReference>
<keyword evidence="2" id="KW-0805">Transcription regulation</keyword>
<dbReference type="InterPro" id="IPR005119">
    <property type="entry name" value="LysR_subst-bd"/>
</dbReference>
<dbReference type="PANTHER" id="PTHR30537">
    <property type="entry name" value="HTH-TYPE TRANSCRIPTIONAL REGULATOR"/>
    <property type="match status" value="1"/>
</dbReference>
<evidence type="ECO:0000259" key="5">
    <source>
        <dbReference type="PROSITE" id="PS50931"/>
    </source>
</evidence>
<dbReference type="PANTHER" id="PTHR30537:SF3">
    <property type="entry name" value="TRANSCRIPTIONAL REGULATORY PROTEIN"/>
    <property type="match status" value="1"/>
</dbReference>
<reference evidence="6 7" key="1">
    <citation type="submission" date="2019-04" db="EMBL/GenBank/DDBJ databases">
        <authorList>
            <person name="Li M."/>
            <person name="Gao C."/>
        </authorList>
    </citation>
    <scope>NUCLEOTIDE SEQUENCE [LARGE SCALE GENOMIC DNA]</scope>
    <source>
        <strain evidence="6 7">BGMRC 2031</strain>
    </source>
</reference>
<name>A0ABY2SH23_9HYPH</name>
<dbReference type="Gene3D" id="3.40.190.290">
    <property type="match status" value="1"/>
</dbReference>
<evidence type="ECO:0000313" key="7">
    <source>
        <dbReference type="Proteomes" id="UP000305202"/>
    </source>
</evidence>
<keyword evidence="3" id="KW-0238">DNA-binding</keyword>
<dbReference type="InterPro" id="IPR036388">
    <property type="entry name" value="WH-like_DNA-bd_sf"/>
</dbReference>
<evidence type="ECO:0000256" key="3">
    <source>
        <dbReference type="ARBA" id="ARBA00023125"/>
    </source>
</evidence>